<dbReference type="EMBL" id="JARQAJ010000011">
    <property type="protein sequence ID" value="MDT2760620.1"/>
    <property type="molecule type" value="Genomic_DNA"/>
</dbReference>
<accession>A0ABU3FD61</accession>
<dbReference type="InterPro" id="IPR027434">
    <property type="entry name" value="Homing_endonucl"/>
</dbReference>
<sequence length="290" mass="33600">MNVQMAYLLGMVLGNGEIQRELDTTKVTIEIPHKNLKDDNGLDVQVYVNSSLMDIRAVIEPLVGQSFLHSQTKRCTQISFTKPNADYVIREIMRFIGGGVNHTTMQMNSDLFNITRDEKIELLRGIADVTGYIRRSNVAYGQDGAHRVYIEIPGNWQFVIDVANLLKSIDVPIQTIDFGHPNFRDPKLKKYNEGKINYWKKEHQLKIFANEFLPIGFNIVHKQKSLLEYAEELLDFIDESKTHKFYWEKTTRIRTKPIHPMENDISLPERIRGKHYDSWTVLAKDLGYGE</sequence>
<organism evidence="1 2">
    <name type="scientific">Enterococcus xiangfangensis</name>
    <dbReference type="NCBI Taxonomy" id="1296537"/>
    <lineage>
        <taxon>Bacteria</taxon>
        <taxon>Bacillati</taxon>
        <taxon>Bacillota</taxon>
        <taxon>Bacilli</taxon>
        <taxon>Lactobacillales</taxon>
        <taxon>Enterococcaceae</taxon>
        <taxon>Enterococcus</taxon>
    </lineage>
</organism>
<dbReference type="RefSeq" id="WP_311830499.1">
    <property type="nucleotide sequence ID" value="NZ_JARQAJ010000011.1"/>
</dbReference>
<gene>
    <name evidence="1" type="ORF">P7H27_12720</name>
</gene>
<proteinExistence type="predicted"/>
<protein>
    <recommendedName>
        <fullName evidence="3">DOD-type homing endonuclease domain-containing protein</fullName>
    </recommendedName>
</protein>
<keyword evidence="2" id="KW-1185">Reference proteome</keyword>
<evidence type="ECO:0000313" key="1">
    <source>
        <dbReference type="EMBL" id="MDT2760620.1"/>
    </source>
</evidence>
<comment type="caution">
    <text evidence="1">The sequence shown here is derived from an EMBL/GenBank/DDBJ whole genome shotgun (WGS) entry which is preliminary data.</text>
</comment>
<evidence type="ECO:0008006" key="3">
    <source>
        <dbReference type="Google" id="ProtNLM"/>
    </source>
</evidence>
<name>A0ABU3FD61_9ENTE</name>
<reference evidence="1" key="1">
    <citation type="submission" date="2023-03" db="EMBL/GenBank/DDBJ databases">
        <authorList>
            <person name="Shen W."/>
            <person name="Cai J."/>
        </authorList>
    </citation>
    <scope>NUCLEOTIDE SEQUENCE</scope>
    <source>
        <strain evidence="1">P66-3</strain>
    </source>
</reference>
<evidence type="ECO:0000313" key="2">
    <source>
        <dbReference type="Proteomes" id="UP001181046"/>
    </source>
</evidence>
<dbReference type="Proteomes" id="UP001181046">
    <property type="component" value="Unassembled WGS sequence"/>
</dbReference>
<dbReference type="Gene3D" id="3.10.28.10">
    <property type="entry name" value="Homing endonucleases"/>
    <property type="match status" value="1"/>
</dbReference>